<dbReference type="PANTHER" id="PTHR22870:SF408">
    <property type="entry name" value="OS09G0560450 PROTEIN"/>
    <property type="match status" value="1"/>
</dbReference>
<accession>A0A879R296</accession>
<feature type="domain" description="RCC1-like" evidence="2">
    <location>
        <begin position="184"/>
        <end position="400"/>
    </location>
</feature>
<name>A0A879R296_9CAUD</name>
<dbReference type="KEGG" id="vg:77946507"/>
<dbReference type="InterPro" id="IPR000408">
    <property type="entry name" value="Reg_chr_condens"/>
</dbReference>
<keyword evidence="4" id="KW-1185">Reference proteome</keyword>
<dbReference type="InterPro" id="IPR051210">
    <property type="entry name" value="Ub_ligase/GEF_domain"/>
</dbReference>
<reference evidence="3" key="1">
    <citation type="submission" date="2020-09" db="EMBL/GenBank/DDBJ databases">
        <authorList>
            <person name="Zhang D."/>
            <person name="Hatherill J.R."/>
            <person name="Ramirez J.F."/>
            <person name="Edinger B."/>
            <person name="Balarin R."/>
            <person name="Sullivan A."/>
            <person name="Humpal K.M."/>
            <person name="Guseva A."/>
            <person name="Butela K.A."/>
            <person name="Garlena R.A."/>
            <person name="Russell D.A."/>
            <person name="Pope W.H."/>
            <person name="Jacobs-Sera D."/>
            <person name="Hatfull G.F."/>
        </authorList>
    </citation>
    <scope>NUCLEOTIDE SEQUENCE</scope>
</reference>
<dbReference type="InterPro" id="IPR009091">
    <property type="entry name" value="RCC1/BLIP-II"/>
</dbReference>
<evidence type="ECO:0000313" key="3">
    <source>
        <dbReference type="EMBL" id="QPX48302.1"/>
    </source>
</evidence>
<dbReference type="PANTHER" id="PTHR22870">
    <property type="entry name" value="REGULATOR OF CHROMOSOME CONDENSATION"/>
    <property type="match status" value="1"/>
</dbReference>
<proteinExistence type="predicted"/>
<dbReference type="Pfam" id="PF25390">
    <property type="entry name" value="WD40_RLD"/>
    <property type="match status" value="1"/>
</dbReference>
<dbReference type="GeneID" id="77946507"/>
<organism evidence="3 4">
    <name type="scientific">Synechococcus phage S-SRM01</name>
    <dbReference type="NCBI Taxonomy" id="2781608"/>
    <lineage>
        <taxon>Viruses</taxon>
        <taxon>Duplodnaviria</taxon>
        <taxon>Heunggongvirae</taxon>
        <taxon>Uroviricota</taxon>
        <taxon>Caudoviricetes</taxon>
        <taxon>Pantevenvirales</taxon>
        <taxon>Kyanoviridae</taxon>
        <taxon>Serangoonvirus</taxon>
        <taxon>Serangoonvirus essarone</taxon>
    </lineage>
</organism>
<evidence type="ECO:0000256" key="1">
    <source>
        <dbReference type="ARBA" id="ARBA00022737"/>
    </source>
</evidence>
<sequence>MPYQPTLNFKTSSGTDLGNLGWITKEYLMSVYPQIAGQLITPELWTWGRNSFGALGNNTTTNSNTPITTFSGGANWKQVASGGYYVAAIKTDGTLWTWGRNQYAQLGDNTTTNRSTPVTTFAGGTNWKQVACGANHTVAIKTDGTLWIWGQNTIGQLGDNTIVNRSTPVTTFAGGTNWKQVASGLHTAAIKTDGTLWVWGDGANGQLGNTLNRPVSTPITTFAGGTNWKQISCGYQHTAAIKTDGTLWTWGQNIFSFFQLGINDSVSRNTPVTTFAGGTNWKQIGCGRQYTAAIKTDGTLWTWGQNSNGQLGDNTTTARCTPVTTFAGGTNWKQVSGGGFHTAAIKTDGTLWTWGSNAYGQLGNNTTTQRNAPVTTFVGGTNWKQVSGGSSHTTAIRTSDDLQGI</sequence>
<evidence type="ECO:0000259" key="2">
    <source>
        <dbReference type="Pfam" id="PF25390"/>
    </source>
</evidence>
<dbReference type="Proteomes" id="UP000664915">
    <property type="component" value="Segment"/>
</dbReference>
<dbReference type="RefSeq" id="YP_010670312.1">
    <property type="nucleotide sequence ID" value="NC_070963.1"/>
</dbReference>
<dbReference type="Gene3D" id="2.130.10.30">
    <property type="entry name" value="Regulator of chromosome condensation 1/beta-lactamase-inhibitor protein II"/>
    <property type="match status" value="2"/>
</dbReference>
<dbReference type="PROSITE" id="PS00626">
    <property type="entry name" value="RCC1_2"/>
    <property type="match status" value="3"/>
</dbReference>
<evidence type="ECO:0000313" key="4">
    <source>
        <dbReference type="Proteomes" id="UP000664915"/>
    </source>
</evidence>
<dbReference type="PROSITE" id="PS50012">
    <property type="entry name" value="RCC1_3"/>
    <property type="match status" value="7"/>
</dbReference>
<dbReference type="InterPro" id="IPR058923">
    <property type="entry name" value="RCC1-like_dom"/>
</dbReference>
<protein>
    <recommendedName>
        <fullName evidence="2">RCC1-like domain-containing protein</fullName>
    </recommendedName>
</protein>
<keyword evidence="1" id="KW-0677">Repeat</keyword>
<dbReference type="PRINTS" id="PR00633">
    <property type="entry name" value="RCCNDNSATION"/>
</dbReference>
<dbReference type="EMBL" id="MW015081">
    <property type="protein sequence ID" value="QPX48302.1"/>
    <property type="molecule type" value="Genomic_DNA"/>
</dbReference>
<dbReference type="Pfam" id="PF00415">
    <property type="entry name" value="RCC1"/>
    <property type="match status" value="2"/>
</dbReference>
<dbReference type="SUPFAM" id="SSF50985">
    <property type="entry name" value="RCC1/BLIP-II"/>
    <property type="match status" value="1"/>
</dbReference>